<dbReference type="SUPFAM" id="SSF53756">
    <property type="entry name" value="UDP-Glycosyltransferase/glycogen phosphorylase"/>
    <property type="match status" value="1"/>
</dbReference>
<dbReference type="Proteomes" id="UP001279734">
    <property type="component" value="Unassembled WGS sequence"/>
</dbReference>
<evidence type="ECO:0000256" key="2">
    <source>
        <dbReference type="ARBA" id="ARBA00022679"/>
    </source>
</evidence>
<dbReference type="EMBL" id="BSYO01000018">
    <property type="protein sequence ID" value="GMH17466.1"/>
    <property type="molecule type" value="Genomic_DNA"/>
</dbReference>
<sequence length="434" mass="49313">MKMEKKAKIVVMVPYPAQGHVTPMLKLATSFLDFGFRPVLVVPEFIQRRMRDKVGSAGEGIRWLWLQDGLDERKGRDFFAIEEAMENRMPVHLERLIRKMTESDGEDDEGGVAFVVVDLLASWAIDVAQNRCRVPTAGFWPAMLSTYSLITAIPDLLKRGLISQSGIPKHEGAVLFEEDHPLILRTEDLPWLIGTTSASKSRFKFWARILSRSRSLQWLLVNSSQDDHIERLNSTAIMGRQSMKLGLSRRMRSWVSPVTEAEVRNIASALEESRVPYIWALGPRWPRCRPIVLPTERVSRQGRVVAWAPQVEILQHSAVGCFLTHCGWNSTLEGIQSRKCLLCYPIAGDQFLNCAYIVRVWKIGVRIEDFSVGGVRDGIKRVMEDGEMKKRMLVLNEMIMGEQARSKRMDNMRSFIEGVEVSAPLKLPFEVSCS</sequence>
<dbReference type="PANTHER" id="PTHR11926">
    <property type="entry name" value="GLUCOSYL/GLUCURONOSYL TRANSFERASES"/>
    <property type="match status" value="1"/>
</dbReference>
<gene>
    <name evidence="3" type="ORF">Nepgr_019307</name>
</gene>
<name>A0AAD3SWS6_NEPGR</name>
<reference evidence="3" key="1">
    <citation type="submission" date="2023-05" db="EMBL/GenBank/DDBJ databases">
        <title>Nepenthes gracilis genome sequencing.</title>
        <authorList>
            <person name="Fukushima K."/>
        </authorList>
    </citation>
    <scope>NUCLEOTIDE SEQUENCE</scope>
    <source>
        <strain evidence="3">SING2019-196</strain>
    </source>
</reference>
<protein>
    <recommendedName>
        <fullName evidence="5">Glycosyltransferase</fullName>
    </recommendedName>
</protein>
<dbReference type="InterPro" id="IPR002213">
    <property type="entry name" value="UDP_glucos_trans"/>
</dbReference>
<dbReference type="CDD" id="cd03784">
    <property type="entry name" value="GT1_Gtf-like"/>
    <property type="match status" value="1"/>
</dbReference>
<evidence type="ECO:0000256" key="1">
    <source>
        <dbReference type="ARBA" id="ARBA00009995"/>
    </source>
</evidence>
<keyword evidence="2" id="KW-0808">Transferase</keyword>
<proteinExistence type="inferred from homology"/>
<accession>A0AAD3SWS6</accession>
<dbReference type="GO" id="GO:0080044">
    <property type="term" value="F:quercetin 7-O-glucosyltransferase activity"/>
    <property type="evidence" value="ECO:0007669"/>
    <property type="project" value="TreeGrafter"/>
</dbReference>
<keyword evidence="4" id="KW-1185">Reference proteome</keyword>
<dbReference type="Gene3D" id="3.40.50.2000">
    <property type="entry name" value="Glycogen Phosphorylase B"/>
    <property type="match status" value="2"/>
</dbReference>
<dbReference type="AlphaFoldDB" id="A0AAD3SWS6"/>
<comment type="similarity">
    <text evidence="1">Belongs to the UDP-glycosyltransferase family.</text>
</comment>
<comment type="caution">
    <text evidence="3">The sequence shown here is derived from an EMBL/GenBank/DDBJ whole genome shotgun (WGS) entry which is preliminary data.</text>
</comment>
<evidence type="ECO:0000313" key="4">
    <source>
        <dbReference type="Proteomes" id="UP001279734"/>
    </source>
</evidence>
<dbReference type="PANTHER" id="PTHR11926:SF1402">
    <property type="entry name" value="GLYCOSYLTRANSFERASE"/>
    <property type="match status" value="1"/>
</dbReference>
<organism evidence="3 4">
    <name type="scientific">Nepenthes gracilis</name>
    <name type="common">Slender pitcher plant</name>
    <dbReference type="NCBI Taxonomy" id="150966"/>
    <lineage>
        <taxon>Eukaryota</taxon>
        <taxon>Viridiplantae</taxon>
        <taxon>Streptophyta</taxon>
        <taxon>Embryophyta</taxon>
        <taxon>Tracheophyta</taxon>
        <taxon>Spermatophyta</taxon>
        <taxon>Magnoliopsida</taxon>
        <taxon>eudicotyledons</taxon>
        <taxon>Gunneridae</taxon>
        <taxon>Pentapetalae</taxon>
        <taxon>Caryophyllales</taxon>
        <taxon>Nepenthaceae</taxon>
        <taxon>Nepenthes</taxon>
    </lineage>
</organism>
<dbReference type="GO" id="GO:0080043">
    <property type="term" value="F:quercetin 3-O-glucosyltransferase activity"/>
    <property type="evidence" value="ECO:0007669"/>
    <property type="project" value="TreeGrafter"/>
</dbReference>
<dbReference type="Pfam" id="PF00201">
    <property type="entry name" value="UDPGT"/>
    <property type="match status" value="1"/>
</dbReference>
<evidence type="ECO:0000313" key="3">
    <source>
        <dbReference type="EMBL" id="GMH17466.1"/>
    </source>
</evidence>
<evidence type="ECO:0008006" key="5">
    <source>
        <dbReference type="Google" id="ProtNLM"/>
    </source>
</evidence>